<comment type="similarity">
    <text evidence="1">Belongs to the CbxX/CfxQ family.</text>
</comment>
<dbReference type="KEGG" id="mkc:kam1_1253"/>
<feature type="domain" description="AAA+ ATPase" evidence="4">
    <location>
        <begin position="76"/>
        <end position="215"/>
    </location>
</feature>
<dbReference type="InterPro" id="IPR003959">
    <property type="entry name" value="ATPase_AAA_core"/>
</dbReference>
<dbReference type="CDD" id="cd00009">
    <property type="entry name" value="AAA"/>
    <property type="match status" value="1"/>
</dbReference>
<dbReference type="SMART" id="SM00382">
    <property type="entry name" value="AAA"/>
    <property type="match status" value="1"/>
</dbReference>
<dbReference type="PRINTS" id="PR00820">
    <property type="entry name" value="CBXXCFQX"/>
</dbReference>
<dbReference type="PANTHER" id="PTHR43392">
    <property type="entry name" value="AAA-TYPE ATPASE FAMILY PROTEIN / ANKYRIN REPEAT FAMILY PROTEIN"/>
    <property type="match status" value="1"/>
</dbReference>
<dbReference type="InterPro" id="IPR003593">
    <property type="entry name" value="AAA+_ATPase"/>
</dbReference>
<evidence type="ECO:0000259" key="4">
    <source>
        <dbReference type="SMART" id="SM00382"/>
    </source>
</evidence>
<dbReference type="OrthoDB" id="9806903at2"/>
<protein>
    <submittedName>
        <fullName evidence="5">Putative Rubsico expression protein CbbX</fullName>
    </submittedName>
</protein>
<dbReference type="GO" id="GO:0016887">
    <property type="term" value="F:ATP hydrolysis activity"/>
    <property type="evidence" value="ECO:0007669"/>
    <property type="project" value="InterPro"/>
</dbReference>
<reference evidence="6" key="1">
    <citation type="submission" date="2019-03" db="EMBL/GenBank/DDBJ databases">
        <title>Complete genome of Methylacidiphilum kamchatkense Kam1.</title>
        <authorList>
            <person name="Kruse T."/>
            <person name="Murarilal Ratnadevi C."/>
            <person name="Erikstad H.-A."/>
            <person name="Birkeland N.-K."/>
        </authorList>
    </citation>
    <scope>NUCLEOTIDE SEQUENCE [LARGE SCALE GENOMIC DNA]</scope>
    <source>
        <strain evidence="6">kam1</strain>
    </source>
</reference>
<dbReference type="InterPro" id="IPR050773">
    <property type="entry name" value="CbxX/CfxQ_RuBisCO_ESX"/>
</dbReference>
<dbReference type="SUPFAM" id="SSF52540">
    <property type="entry name" value="P-loop containing nucleoside triphosphate hydrolases"/>
    <property type="match status" value="1"/>
</dbReference>
<dbReference type="PRINTS" id="PR00819">
    <property type="entry name" value="CBXCFQXSUPER"/>
</dbReference>
<evidence type="ECO:0000256" key="1">
    <source>
        <dbReference type="ARBA" id="ARBA00010378"/>
    </source>
</evidence>
<gene>
    <name evidence="5" type="ORF">kam1_1253</name>
</gene>
<dbReference type="InterPro" id="IPR000470">
    <property type="entry name" value="CbxX/CfqX_mono"/>
</dbReference>
<sequence>MEVQQKEAFVSMEGVEAAGIVDVEEQLTQFRIDDVLNDLEKELIGLKPVKQRVKEIASFLMVQRLRELAGVITEPPSLHMSFTGPPGTGKTTVAMKMGKILHRLGYVRKGHLVSVTREDLVGQYVGHTAPKTKEVIKRAMGGVLFIDEAYALYRPESERDYGQEAIEILLQAMENNRKDLVVIFAGYQDRMELFFQMNPGLRSRITHHIQFPSYTFEELMAIAELMLKQQMYTFDDASRKAFEEYLRLRMQQPLFANARSVRNAIDRFKLRQAARLIEKGGKIPATELMRIDVSDIRQSRVFQENQPKEEKEITKS</sequence>
<evidence type="ECO:0000313" key="6">
    <source>
        <dbReference type="Proteomes" id="UP000315925"/>
    </source>
</evidence>
<dbReference type="Gene3D" id="1.10.8.60">
    <property type="match status" value="1"/>
</dbReference>
<organism evidence="5 6">
    <name type="scientific">Methylacidiphilum kamchatkense Kam1</name>
    <dbReference type="NCBI Taxonomy" id="1202785"/>
    <lineage>
        <taxon>Bacteria</taxon>
        <taxon>Pseudomonadati</taxon>
        <taxon>Verrucomicrobiota</taxon>
        <taxon>Methylacidiphilae</taxon>
        <taxon>Methylacidiphilales</taxon>
        <taxon>Methylacidiphilaceae</taxon>
        <taxon>Methylacidiphilum (ex Ratnadevi et al. 2023)</taxon>
    </lineage>
</organism>
<name>A0A516TMK7_9BACT</name>
<dbReference type="InterPro" id="IPR041627">
    <property type="entry name" value="AAA_lid_6"/>
</dbReference>
<dbReference type="STRING" id="1202785.A946_11395"/>
<dbReference type="Pfam" id="PF00004">
    <property type="entry name" value="AAA"/>
    <property type="match status" value="1"/>
</dbReference>
<proteinExistence type="inferred from homology"/>
<accession>A0A516TMK7</accession>
<dbReference type="RefSeq" id="WP_079254302.1">
    <property type="nucleotide sequence ID" value="NZ_CP037899.1"/>
</dbReference>
<evidence type="ECO:0000256" key="3">
    <source>
        <dbReference type="ARBA" id="ARBA00022840"/>
    </source>
</evidence>
<dbReference type="InterPro" id="IPR027417">
    <property type="entry name" value="P-loop_NTPase"/>
</dbReference>
<dbReference type="EMBL" id="CP037899">
    <property type="protein sequence ID" value="QDQ42479.1"/>
    <property type="molecule type" value="Genomic_DNA"/>
</dbReference>
<dbReference type="AlphaFoldDB" id="A0A516TMK7"/>
<evidence type="ECO:0000313" key="5">
    <source>
        <dbReference type="EMBL" id="QDQ42479.1"/>
    </source>
</evidence>
<evidence type="ECO:0000256" key="2">
    <source>
        <dbReference type="ARBA" id="ARBA00022741"/>
    </source>
</evidence>
<dbReference type="NCBIfam" id="TIGR02880">
    <property type="entry name" value="cbbX_cfxQ"/>
    <property type="match status" value="1"/>
</dbReference>
<dbReference type="GO" id="GO:0005524">
    <property type="term" value="F:ATP binding"/>
    <property type="evidence" value="ECO:0007669"/>
    <property type="project" value="UniProtKB-KW"/>
</dbReference>
<dbReference type="FunFam" id="3.40.50.300:FF:000216">
    <property type="entry name" value="Type VII secretion ATPase EccA"/>
    <property type="match status" value="1"/>
</dbReference>
<dbReference type="InterPro" id="IPR000641">
    <property type="entry name" value="CbxX/CfxQ"/>
</dbReference>
<keyword evidence="3" id="KW-0067">ATP-binding</keyword>
<keyword evidence="2" id="KW-0547">Nucleotide-binding</keyword>
<dbReference type="Pfam" id="PF17866">
    <property type="entry name" value="AAA_lid_6"/>
    <property type="match status" value="1"/>
</dbReference>
<dbReference type="PANTHER" id="PTHR43392:SF2">
    <property type="entry name" value="AAA-TYPE ATPASE FAMILY PROTEIN _ ANKYRIN REPEAT FAMILY PROTEIN"/>
    <property type="match status" value="1"/>
</dbReference>
<dbReference type="Gene3D" id="3.40.50.300">
    <property type="entry name" value="P-loop containing nucleotide triphosphate hydrolases"/>
    <property type="match status" value="1"/>
</dbReference>
<dbReference type="Proteomes" id="UP000315925">
    <property type="component" value="Chromosome"/>
</dbReference>